<keyword evidence="2" id="KW-1185">Reference proteome</keyword>
<name>A0ACC2H2R5_DALPE</name>
<comment type="caution">
    <text evidence="1">The sequence shown here is derived from an EMBL/GenBank/DDBJ whole genome shotgun (WGS) entry which is preliminary data.</text>
</comment>
<organism evidence="1 2">
    <name type="scientific">Dallia pectoralis</name>
    <name type="common">Alaska blackfish</name>
    <dbReference type="NCBI Taxonomy" id="75939"/>
    <lineage>
        <taxon>Eukaryota</taxon>
        <taxon>Metazoa</taxon>
        <taxon>Chordata</taxon>
        <taxon>Craniata</taxon>
        <taxon>Vertebrata</taxon>
        <taxon>Euteleostomi</taxon>
        <taxon>Actinopterygii</taxon>
        <taxon>Neopterygii</taxon>
        <taxon>Teleostei</taxon>
        <taxon>Protacanthopterygii</taxon>
        <taxon>Esociformes</taxon>
        <taxon>Umbridae</taxon>
        <taxon>Dallia</taxon>
    </lineage>
</organism>
<sequence>MCDGWQWVWTRRRLQPSCASIAEEPQERSGGATRAQERTGHSVRGADSNPERRCGCLCALTGVLRDISTGCVPLRGAERRSRTSLYRGSPDRTGPICVTHNKILTQEITGH</sequence>
<evidence type="ECO:0000313" key="1">
    <source>
        <dbReference type="EMBL" id="KAJ8010319.1"/>
    </source>
</evidence>
<dbReference type="EMBL" id="CM055733">
    <property type="protein sequence ID" value="KAJ8010319.1"/>
    <property type="molecule type" value="Genomic_DNA"/>
</dbReference>
<gene>
    <name evidence="1" type="ORF">DPEC_G00073810</name>
</gene>
<proteinExistence type="predicted"/>
<accession>A0ACC2H2R5</accession>
<reference evidence="1" key="1">
    <citation type="submission" date="2021-05" db="EMBL/GenBank/DDBJ databases">
        <authorList>
            <person name="Pan Q."/>
            <person name="Jouanno E."/>
            <person name="Zahm M."/>
            <person name="Klopp C."/>
            <person name="Cabau C."/>
            <person name="Louis A."/>
            <person name="Berthelot C."/>
            <person name="Parey E."/>
            <person name="Roest Crollius H."/>
            <person name="Montfort J."/>
            <person name="Robinson-Rechavi M."/>
            <person name="Bouchez O."/>
            <person name="Lampietro C."/>
            <person name="Lopez Roques C."/>
            <person name="Donnadieu C."/>
            <person name="Postlethwait J."/>
            <person name="Bobe J."/>
            <person name="Dillon D."/>
            <person name="Chandos A."/>
            <person name="von Hippel F."/>
            <person name="Guiguen Y."/>
        </authorList>
    </citation>
    <scope>NUCLEOTIDE SEQUENCE</scope>
    <source>
        <strain evidence="1">YG-Jan2019</strain>
    </source>
</reference>
<evidence type="ECO:0000313" key="2">
    <source>
        <dbReference type="Proteomes" id="UP001157502"/>
    </source>
</evidence>
<protein>
    <submittedName>
        <fullName evidence="1">Uncharacterized protein</fullName>
    </submittedName>
</protein>
<dbReference type="Proteomes" id="UP001157502">
    <property type="component" value="Chromosome 6"/>
</dbReference>